<keyword evidence="6" id="KW-0805">Transcription regulation</keyword>
<proteinExistence type="predicted"/>
<keyword evidence="15" id="KW-1185">Reference proteome</keyword>
<dbReference type="GO" id="GO:0005829">
    <property type="term" value="C:cytosol"/>
    <property type="evidence" value="ECO:0007669"/>
    <property type="project" value="TreeGrafter"/>
</dbReference>
<dbReference type="OrthoDB" id="9802426at2"/>
<dbReference type="GO" id="GO:0045893">
    <property type="term" value="P:positive regulation of DNA-templated transcription"/>
    <property type="evidence" value="ECO:0007669"/>
    <property type="project" value="UniProtKB-ARBA"/>
</dbReference>
<sequence>MNNSKILIVEDDAAIRNLIGTALETESYKYHVAVNGSQAIIEASTRQPDIILLDLGLPDMDGVAVIQKIRSWSKVPIIVITARSEDKDKIEALDAGADDYLTKPFSTIELLARIRSTCRRISYLKEAVNQESSVFVNGTLKVDYSLQCAYIGGEELHLTPTEYKILYLLSQNVGRVLTHAYLTKEIWGSTFESDIASLRVHVATLRKKIEKLSKCETSIKTHIGVGYCMIKQEEDVR</sequence>
<evidence type="ECO:0000313" key="15">
    <source>
        <dbReference type="Proteomes" id="UP000184301"/>
    </source>
</evidence>
<dbReference type="EMBL" id="FQZY01000017">
    <property type="protein sequence ID" value="SHJ79844.1"/>
    <property type="molecule type" value="Genomic_DNA"/>
</dbReference>
<evidence type="ECO:0000256" key="2">
    <source>
        <dbReference type="ARBA" id="ARBA00018672"/>
    </source>
</evidence>
<evidence type="ECO:0000313" key="14">
    <source>
        <dbReference type="EMBL" id="SHJ79844.1"/>
    </source>
</evidence>
<feature type="domain" description="OmpR/PhoB-type" evidence="13">
    <location>
        <begin position="132"/>
        <end position="231"/>
    </location>
</feature>
<keyword evidence="4 10" id="KW-0597">Phosphoprotein</keyword>
<gene>
    <name evidence="14" type="ORF">SAMN02745243_01409</name>
</gene>
<evidence type="ECO:0000256" key="10">
    <source>
        <dbReference type="PROSITE-ProRule" id="PRU00169"/>
    </source>
</evidence>
<dbReference type="GO" id="GO:0000987">
    <property type="term" value="F:cis-regulatory region sequence-specific DNA binding"/>
    <property type="evidence" value="ECO:0007669"/>
    <property type="project" value="UniProtKB-ARBA"/>
</dbReference>
<dbReference type="CDD" id="cd17620">
    <property type="entry name" value="REC_OmpR_KdpE-like"/>
    <property type="match status" value="1"/>
</dbReference>
<dbReference type="AlphaFoldDB" id="A0A1M6M8V6"/>
<dbReference type="Pfam" id="PF00072">
    <property type="entry name" value="Response_reg"/>
    <property type="match status" value="1"/>
</dbReference>
<dbReference type="CDD" id="cd00383">
    <property type="entry name" value="trans_reg_C"/>
    <property type="match status" value="1"/>
</dbReference>
<dbReference type="InterPro" id="IPR011006">
    <property type="entry name" value="CheY-like_superfamily"/>
</dbReference>
<feature type="domain" description="Response regulatory" evidence="12">
    <location>
        <begin position="5"/>
        <end position="118"/>
    </location>
</feature>
<dbReference type="PROSITE" id="PS50110">
    <property type="entry name" value="RESPONSE_REGULATORY"/>
    <property type="match status" value="1"/>
</dbReference>
<dbReference type="SMART" id="SM00862">
    <property type="entry name" value="Trans_reg_C"/>
    <property type="match status" value="1"/>
</dbReference>
<dbReference type="GO" id="GO:0000156">
    <property type="term" value="F:phosphorelay response regulator activity"/>
    <property type="evidence" value="ECO:0007669"/>
    <property type="project" value="TreeGrafter"/>
</dbReference>
<evidence type="ECO:0000256" key="4">
    <source>
        <dbReference type="ARBA" id="ARBA00022553"/>
    </source>
</evidence>
<dbReference type="SUPFAM" id="SSF52172">
    <property type="entry name" value="CheY-like"/>
    <property type="match status" value="1"/>
</dbReference>
<comment type="function">
    <text evidence="9">May play the central regulatory role in sporulation. It may be an element of the effector pathway responsible for the activation of sporulation genes in response to nutritional stress. Spo0A may act in concert with spo0H (a sigma factor) to control the expression of some genes that are critical to the sporulation process.</text>
</comment>
<evidence type="ECO:0000256" key="9">
    <source>
        <dbReference type="ARBA" id="ARBA00024867"/>
    </source>
</evidence>
<dbReference type="Gene3D" id="1.10.10.10">
    <property type="entry name" value="Winged helix-like DNA-binding domain superfamily/Winged helix DNA-binding domain"/>
    <property type="match status" value="1"/>
</dbReference>
<evidence type="ECO:0000259" key="13">
    <source>
        <dbReference type="PROSITE" id="PS51755"/>
    </source>
</evidence>
<dbReference type="Gene3D" id="6.10.250.690">
    <property type="match status" value="1"/>
</dbReference>
<dbReference type="Proteomes" id="UP000184301">
    <property type="component" value="Unassembled WGS sequence"/>
</dbReference>
<evidence type="ECO:0000256" key="11">
    <source>
        <dbReference type="PROSITE-ProRule" id="PRU01091"/>
    </source>
</evidence>
<evidence type="ECO:0000256" key="8">
    <source>
        <dbReference type="ARBA" id="ARBA00023163"/>
    </source>
</evidence>
<evidence type="ECO:0000259" key="12">
    <source>
        <dbReference type="PROSITE" id="PS50110"/>
    </source>
</evidence>
<dbReference type="PROSITE" id="PS51755">
    <property type="entry name" value="OMPR_PHOB"/>
    <property type="match status" value="1"/>
</dbReference>
<dbReference type="FunFam" id="3.40.50.2300:FF:000021">
    <property type="entry name" value="Two-component system response regulator KdpE"/>
    <property type="match status" value="1"/>
</dbReference>
<dbReference type="InterPro" id="IPR039420">
    <property type="entry name" value="WalR-like"/>
</dbReference>
<dbReference type="InterPro" id="IPR001789">
    <property type="entry name" value="Sig_transdc_resp-reg_receiver"/>
</dbReference>
<dbReference type="Gene3D" id="3.40.50.2300">
    <property type="match status" value="1"/>
</dbReference>
<dbReference type="GO" id="GO:0032993">
    <property type="term" value="C:protein-DNA complex"/>
    <property type="evidence" value="ECO:0007669"/>
    <property type="project" value="TreeGrafter"/>
</dbReference>
<accession>A0A1M6M8V6</accession>
<comment type="subcellular location">
    <subcellularLocation>
        <location evidence="1">Cytoplasm</location>
    </subcellularLocation>
</comment>
<evidence type="ECO:0000256" key="3">
    <source>
        <dbReference type="ARBA" id="ARBA00022490"/>
    </source>
</evidence>
<name>A0A1M6M8V6_9FIRM</name>
<dbReference type="Pfam" id="PF00486">
    <property type="entry name" value="Trans_reg_C"/>
    <property type="match status" value="1"/>
</dbReference>
<reference evidence="14 15" key="1">
    <citation type="submission" date="2016-11" db="EMBL/GenBank/DDBJ databases">
        <authorList>
            <person name="Jaros S."/>
            <person name="Januszkiewicz K."/>
            <person name="Wedrychowicz H."/>
        </authorList>
    </citation>
    <scope>NUCLEOTIDE SEQUENCE [LARGE SCALE GENOMIC DNA]</scope>
    <source>
        <strain evidence="14 15">DSM 15480</strain>
    </source>
</reference>
<feature type="modified residue" description="4-aspartylphosphate" evidence="10">
    <location>
        <position position="54"/>
    </location>
</feature>
<feature type="DNA-binding region" description="OmpR/PhoB-type" evidence="11">
    <location>
        <begin position="132"/>
        <end position="231"/>
    </location>
</feature>
<organism evidence="14 15">
    <name type="scientific">Hespellia stercorisuis DSM 15480</name>
    <dbReference type="NCBI Taxonomy" id="1121950"/>
    <lineage>
        <taxon>Bacteria</taxon>
        <taxon>Bacillati</taxon>
        <taxon>Bacillota</taxon>
        <taxon>Clostridia</taxon>
        <taxon>Lachnospirales</taxon>
        <taxon>Lachnospiraceae</taxon>
        <taxon>Hespellia</taxon>
    </lineage>
</organism>
<dbReference type="RefSeq" id="WP_073107483.1">
    <property type="nucleotide sequence ID" value="NZ_FQZY01000017.1"/>
</dbReference>
<dbReference type="GO" id="GO:0042802">
    <property type="term" value="F:identical protein binding"/>
    <property type="evidence" value="ECO:0007669"/>
    <property type="project" value="UniProtKB-ARBA"/>
</dbReference>
<evidence type="ECO:0000256" key="1">
    <source>
        <dbReference type="ARBA" id="ARBA00004496"/>
    </source>
</evidence>
<evidence type="ECO:0000256" key="7">
    <source>
        <dbReference type="ARBA" id="ARBA00023125"/>
    </source>
</evidence>
<dbReference type="SMART" id="SM00448">
    <property type="entry name" value="REC"/>
    <property type="match status" value="1"/>
</dbReference>
<dbReference type="STRING" id="1121950.SAMN02745243_01409"/>
<keyword evidence="8" id="KW-0804">Transcription</keyword>
<evidence type="ECO:0000256" key="5">
    <source>
        <dbReference type="ARBA" id="ARBA00023012"/>
    </source>
</evidence>
<keyword evidence="7 11" id="KW-0238">DNA-binding</keyword>
<evidence type="ECO:0000256" key="6">
    <source>
        <dbReference type="ARBA" id="ARBA00023015"/>
    </source>
</evidence>
<keyword evidence="3" id="KW-0963">Cytoplasm</keyword>
<dbReference type="InterPro" id="IPR036388">
    <property type="entry name" value="WH-like_DNA-bd_sf"/>
</dbReference>
<protein>
    <recommendedName>
        <fullName evidence="2">Stage 0 sporulation protein A homolog</fullName>
    </recommendedName>
</protein>
<dbReference type="InterPro" id="IPR001867">
    <property type="entry name" value="OmpR/PhoB-type_DNA-bd"/>
</dbReference>
<dbReference type="PANTHER" id="PTHR48111:SF50">
    <property type="entry name" value="KDP OPERON TRANSCRIPTIONAL REGULATORY PROTEIN KDPE"/>
    <property type="match status" value="1"/>
</dbReference>
<dbReference type="PANTHER" id="PTHR48111">
    <property type="entry name" value="REGULATOR OF RPOS"/>
    <property type="match status" value="1"/>
</dbReference>
<keyword evidence="5" id="KW-0902">Two-component regulatory system</keyword>